<evidence type="ECO:0000313" key="2">
    <source>
        <dbReference type="Proteomes" id="UP000036987"/>
    </source>
</evidence>
<gene>
    <name evidence="1" type="ORF">ZOSMA_4G00410</name>
</gene>
<name>A0A0K9NY83_ZOSMR</name>
<dbReference type="AlphaFoldDB" id="A0A0K9NY83"/>
<evidence type="ECO:0000313" key="1">
    <source>
        <dbReference type="EMBL" id="KMZ61756.1"/>
    </source>
</evidence>
<reference evidence="2" key="1">
    <citation type="journal article" date="2016" name="Nature">
        <title>The genome of the seagrass Zostera marina reveals angiosperm adaptation to the sea.</title>
        <authorList>
            <person name="Olsen J.L."/>
            <person name="Rouze P."/>
            <person name="Verhelst B."/>
            <person name="Lin Y.-C."/>
            <person name="Bayer T."/>
            <person name="Collen J."/>
            <person name="Dattolo E."/>
            <person name="De Paoli E."/>
            <person name="Dittami S."/>
            <person name="Maumus F."/>
            <person name="Michel G."/>
            <person name="Kersting A."/>
            <person name="Lauritano C."/>
            <person name="Lohaus R."/>
            <person name="Toepel M."/>
            <person name="Tonon T."/>
            <person name="Vanneste K."/>
            <person name="Amirebrahimi M."/>
            <person name="Brakel J."/>
            <person name="Bostroem C."/>
            <person name="Chovatia M."/>
            <person name="Grimwood J."/>
            <person name="Jenkins J.W."/>
            <person name="Jueterbock A."/>
            <person name="Mraz A."/>
            <person name="Stam W.T."/>
            <person name="Tice H."/>
            <person name="Bornberg-Bauer E."/>
            <person name="Green P.J."/>
            <person name="Pearson G.A."/>
            <person name="Procaccini G."/>
            <person name="Duarte C.M."/>
            <person name="Schmutz J."/>
            <person name="Reusch T.B.H."/>
            <person name="Van de Peer Y."/>
        </authorList>
    </citation>
    <scope>NUCLEOTIDE SEQUENCE [LARGE SCALE GENOMIC DNA]</scope>
    <source>
        <strain evidence="2">cv. Finnish</strain>
    </source>
</reference>
<dbReference type="EMBL" id="LFYR01001430">
    <property type="protein sequence ID" value="KMZ61756.1"/>
    <property type="molecule type" value="Genomic_DNA"/>
</dbReference>
<proteinExistence type="predicted"/>
<organism evidence="1 2">
    <name type="scientific">Zostera marina</name>
    <name type="common">Eelgrass</name>
    <dbReference type="NCBI Taxonomy" id="29655"/>
    <lineage>
        <taxon>Eukaryota</taxon>
        <taxon>Viridiplantae</taxon>
        <taxon>Streptophyta</taxon>
        <taxon>Embryophyta</taxon>
        <taxon>Tracheophyta</taxon>
        <taxon>Spermatophyta</taxon>
        <taxon>Magnoliopsida</taxon>
        <taxon>Liliopsida</taxon>
        <taxon>Zosteraceae</taxon>
        <taxon>Zostera</taxon>
    </lineage>
</organism>
<dbReference type="Proteomes" id="UP000036987">
    <property type="component" value="Unassembled WGS sequence"/>
</dbReference>
<comment type="caution">
    <text evidence="1">The sequence shown here is derived from an EMBL/GenBank/DDBJ whole genome shotgun (WGS) entry which is preliminary data.</text>
</comment>
<keyword evidence="2" id="KW-1185">Reference proteome</keyword>
<sequence>MVDDTVPWSNRTRSDVSFWIIKIGRGSRGSFHLESLMMSGFKKHSYWKREFQEGSLNE</sequence>
<protein>
    <submittedName>
        <fullName evidence="1">Uncharacterized protein</fullName>
    </submittedName>
</protein>
<accession>A0A0K9NY83</accession>